<keyword evidence="1" id="KW-0812">Transmembrane</keyword>
<evidence type="ECO:0000256" key="1">
    <source>
        <dbReference type="SAM" id="Phobius"/>
    </source>
</evidence>
<dbReference type="RefSeq" id="WP_302042186.1">
    <property type="nucleotide sequence ID" value="NZ_JAUKPO010000057.1"/>
</dbReference>
<keyword evidence="1" id="KW-1133">Transmembrane helix</keyword>
<keyword evidence="1" id="KW-0472">Membrane</keyword>
<organism evidence="2 3">
    <name type="scientific">Rhodocytophaga aerolata</name>
    <dbReference type="NCBI Taxonomy" id="455078"/>
    <lineage>
        <taxon>Bacteria</taxon>
        <taxon>Pseudomonadati</taxon>
        <taxon>Bacteroidota</taxon>
        <taxon>Cytophagia</taxon>
        <taxon>Cytophagales</taxon>
        <taxon>Rhodocytophagaceae</taxon>
        <taxon>Rhodocytophaga</taxon>
    </lineage>
</organism>
<feature type="transmembrane region" description="Helical" evidence="1">
    <location>
        <begin position="6"/>
        <end position="26"/>
    </location>
</feature>
<comment type="caution">
    <text evidence="2">The sequence shown here is derived from an EMBL/GenBank/DDBJ whole genome shotgun (WGS) entry which is preliminary data.</text>
</comment>
<name>A0ABT8RJG6_9BACT</name>
<protein>
    <submittedName>
        <fullName evidence="2">Uncharacterized protein</fullName>
    </submittedName>
</protein>
<dbReference type="EMBL" id="JAUKPO010000057">
    <property type="protein sequence ID" value="MDO1451388.1"/>
    <property type="molecule type" value="Genomic_DNA"/>
</dbReference>
<proteinExistence type="predicted"/>
<evidence type="ECO:0000313" key="2">
    <source>
        <dbReference type="EMBL" id="MDO1451388.1"/>
    </source>
</evidence>
<keyword evidence="3" id="KW-1185">Reference proteome</keyword>
<evidence type="ECO:0000313" key="3">
    <source>
        <dbReference type="Proteomes" id="UP001168528"/>
    </source>
</evidence>
<gene>
    <name evidence="2" type="ORF">Q0590_34250</name>
</gene>
<reference evidence="2" key="1">
    <citation type="submission" date="2023-07" db="EMBL/GenBank/DDBJ databases">
        <title>The genome sequence of Rhodocytophaga aerolata KACC 12507.</title>
        <authorList>
            <person name="Zhang X."/>
        </authorList>
    </citation>
    <scope>NUCLEOTIDE SEQUENCE</scope>
    <source>
        <strain evidence="2">KACC 12507</strain>
    </source>
</reference>
<sequence length="56" mass="6438">MNVLVFAAMVVSLDILLIGIVAVYTSRWVNEWMSRKEETYLFGQQGKESGEWNQAE</sequence>
<dbReference type="Proteomes" id="UP001168528">
    <property type="component" value="Unassembled WGS sequence"/>
</dbReference>
<accession>A0ABT8RJG6</accession>